<sequence length="395" mass="46334">MTNFNTELYTALAQGISLDTFIRSELEIAMNQLLQTELTVFLDYERYDPIGYNSGNSRNGNYTRTVKTKYGEVCLTIPRDRNGDFNQQTIPPYKRQTDDLETTILQLYSKGITTSEIADLIEKMYGHAYTPQTVSYITQAIETSVDEFHKRLLSKRYLAVYGDSTYLNVRRDSVSKEALHILIGITPEGYKEVLDYRIYPQESADNYREMLKDIQMRGCEEVLLFITDGLTGIRDACLEVYPKAMHQTCWVHLQRNVSRLVRAKDRKEILEQLKPVYQATEKSVAIDLLENFKASVKKRYPKVVAMFDKNKSLFEFLDFPRQIQRSLYTTNLIEGFNKHLKRYTRRKEQFPNEESLDRFVCSQVIEYNHKGIRRIHKGFDIVQSEIETLFEEKYH</sequence>
<keyword evidence="8" id="KW-1185">Reference proteome</keyword>
<reference evidence="7 8" key="1">
    <citation type="submission" date="2020-08" db="EMBL/GenBank/DDBJ databases">
        <title>Genome sequence of Erysipelothrix inopinata DSM 15511T.</title>
        <authorList>
            <person name="Hyun D.-W."/>
            <person name="Bae J.-W."/>
        </authorList>
    </citation>
    <scope>NUCLEOTIDE SEQUENCE [LARGE SCALE GENOMIC DNA]</scope>
    <source>
        <strain evidence="7 8">DSM 15511</strain>
    </source>
</reference>
<dbReference type="EMBL" id="CP060715">
    <property type="protein sequence ID" value="QNN61074.1"/>
    <property type="molecule type" value="Genomic_DNA"/>
</dbReference>
<keyword evidence="5 6" id="KW-0233">DNA recombination</keyword>
<evidence type="ECO:0000313" key="8">
    <source>
        <dbReference type="Proteomes" id="UP000515928"/>
    </source>
</evidence>
<evidence type="ECO:0000256" key="2">
    <source>
        <dbReference type="ARBA" id="ARBA00010961"/>
    </source>
</evidence>
<gene>
    <name evidence="7" type="ORF">H9L01_01535</name>
</gene>
<proteinExistence type="inferred from homology"/>
<dbReference type="KEGG" id="eio:H9L01_01535"/>
<dbReference type="PROSITE" id="PS01007">
    <property type="entry name" value="TRANSPOSASE_MUTATOR"/>
    <property type="match status" value="1"/>
</dbReference>
<comment type="function">
    <text evidence="1 6">Required for the transposition of the insertion element.</text>
</comment>
<dbReference type="AlphaFoldDB" id="A0A7G9RZP9"/>
<evidence type="ECO:0000256" key="5">
    <source>
        <dbReference type="ARBA" id="ARBA00023172"/>
    </source>
</evidence>
<evidence type="ECO:0000313" key="7">
    <source>
        <dbReference type="EMBL" id="QNN61074.1"/>
    </source>
</evidence>
<keyword evidence="4 6" id="KW-0238">DNA-binding</keyword>
<dbReference type="RefSeq" id="WP_187534192.1">
    <property type="nucleotide sequence ID" value="NZ_CP060715.1"/>
</dbReference>
<dbReference type="GO" id="GO:0003677">
    <property type="term" value="F:DNA binding"/>
    <property type="evidence" value="ECO:0007669"/>
    <property type="project" value="UniProtKB-UniRule"/>
</dbReference>
<keyword evidence="6" id="KW-0814">Transposable element</keyword>
<accession>A0A7G9RZP9</accession>
<keyword evidence="3 6" id="KW-0815">Transposition</keyword>
<evidence type="ECO:0000256" key="4">
    <source>
        <dbReference type="ARBA" id="ARBA00023125"/>
    </source>
</evidence>
<dbReference type="PANTHER" id="PTHR33217:SF8">
    <property type="entry name" value="MUTATOR FAMILY TRANSPOSASE"/>
    <property type="match status" value="1"/>
</dbReference>
<dbReference type="GO" id="GO:0004803">
    <property type="term" value="F:transposase activity"/>
    <property type="evidence" value="ECO:0007669"/>
    <property type="project" value="UniProtKB-UniRule"/>
</dbReference>
<protein>
    <recommendedName>
        <fullName evidence="6">Mutator family transposase</fullName>
    </recommendedName>
</protein>
<comment type="similarity">
    <text evidence="2 6">Belongs to the transposase mutator family.</text>
</comment>
<organism evidence="7 8">
    <name type="scientific">Erysipelothrix inopinata</name>
    <dbReference type="NCBI Taxonomy" id="225084"/>
    <lineage>
        <taxon>Bacteria</taxon>
        <taxon>Bacillati</taxon>
        <taxon>Bacillota</taxon>
        <taxon>Erysipelotrichia</taxon>
        <taxon>Erysipelotrichales</taxon>
        <taxon>Erysipelotrichaceae</taxon>
        <taxon>Erysipelothrix</taxon>
    </lineage>
</organism>
<evidence type="ECO:0000256" key="3">
    <source>
        <dbReference type="ARBA" id="ARBA00022578"/>
    </source>
</evidence>
<name>A0A7G9RZP9_9FIRM</name>
<dbReference type="PANTHER" id="PTHR33217">
    <property type="entry name" value="TRANSPOSASE FOR INSERTION SEQUENCE ELEMENT IS1081"/>
    <property type="match status" value="1"/>
</dbReference>
<evidence type="ECO:0000256" key="1">
    <source>
        <dbReference type="ARBA" id="ARBA00002190"/>
    </source>
</evidence>
<evidence type="ECO:0000256" key="6">
    <source>
        <dbReference type="RuleBase" id="RU365089"/>
    </source>
</evidence>
<dbReference type="GO" id="GO:0006313">
    <property type="term" value="P:DNA transposition"/>
    <property type="evidence" value="ECO:0007669"/>
    <property type="project" value="UniProtKB-UniRule"/>
</dbReference>
<dbReference type="NCBIfam" id="NF033543">
    <property type="entry name" value="transpos_IS256"/>
    <property type="match status" value="1"/>
</dbReference>
<dbReference type="InterPro" id="IPR001207">
    <property type="entry name" value="Transposase_mutator"/>
</dbReference>
<dbReference type="Proteomes" id="UP000515928">
    <property type="component" value="Chromosome"/>
</dbReference>
<dbReference type="Pfam" id="PF00872">
    <property type="entry name" value="Transposase_mut"/>
    <property type="match status" value="1"/>
</dbReference>